<dbReference type="Gene3D" id="3.40.630.30">
    <property type="match status" value="1"/>
</dbReference>
<evidence type="ECO:0000313" key="2">
    <source>
        <dbReference type="EMBL" id="TKR30767.1"/>
    </source>
</evidence>
<keyword evidence="2" id="KW-0808">Transferase</keyword>
<keyword evidence="3" id="KW-1185">Reference proteome</keyword>
<evidence type="ECO:0000259" key="1">
    <source>
        <dbReference type="PROSITE" id="PS51186"/>
    </source>
</evidence>
<dbReference type="EMBL" id="SZUA01000002">
    <property type="protein sequence ID" value="TKR30767.1"/>
    <property type="molecule type" value="Genomic_DNA"/>
</dbReference>
<proteinExistence type="predicted"/>
<dbReference type="GO" id="GO:1990189">
    <property type="term" value="F:protein N-terminal-serine acetyltransferase activity"/>
    <property type="evidence" value="ECO:0007669"/>
    <property type="project" value="TreeGrafter"/>
</dbReference>
<dbReference type="SUPFAM" id="SSF55729">
    <property type="entry name" value="Acyl-CoA N-acyltransferases (Nat)"/>
    <property type="match status" value="1"/>
</dbReference>
<comment type="caution">
    <text evidence="2">The sequence shown here is derived from an EMBL/GenBank/DDBJ whole genome shotgun (WGS) entry which is preliminary data.</text>
</comment>
<accession>A0A4U5JRY5</accession>
<dbReference type="OrthoDB" id="9801656at2"/>
<dbReference type="CDD" id="cd04301">
    <property type="entry name" value="NAT_SF"/>
    <property type="match status" value="1"/>
</dbReference>
<dbReference type="GO" id="GO:0005737">
    <property type="term" value="C:cytoplasm"/>
    <property type="evidence" value="ECO:0007669"/>
    <property type="project" value="TreeGrafter"/>
</dbReference>
<sequence length="225" mass="25878">MRVRRRCSDMRVGFARGNRPILAQTRDRKSYMSFDLPAALAALPAFPQLRGPRVRLRGPRREDADAVFALFSDPAVMRYWSRPPMIVRDEAAALIAEMQEAFAERDKLNWVVVDKRDEAIGTCTLFRFDARHRHAELGYALRSDLWGQGLAREAASAALDWAFRTLRLHRVEADIDPRNEASRRILRRLGFVSEGVLRERFFVGDQATDSEVFGLLAEDWMKREA</sequence>
<dbReference type="Pfam" id="PF13302">
    <property type="entry name" value="Acetyltransf_3"/>
    <property type="match status" value="1"/>
</dbReference>
<dbReference type="AlphaFoldDB" id="A0A4U5JRY5"/>
<dbReference type="PROSITE" id="PS51186">
    <property type="entry name" value="GNAT"/>
    <property type="match status" value="1"/>
</dbReference>
<dbReference type="InterPro" id="IPR016181">
    <property type="entry name" value="Acyl_CoA_acyltransferase"/>
</dbReference>
<gene>
    <name evidence="2" type="ORF">FCE95_11755</name>
</gene>
<evidence type="ECO:0000313" key="3">
    <source>
        <dbReference type="Proteomes" id="UP000308707"/>
    </source>
</evidence>
<feature type="domain" description="N-acetyltransferase" evidence="1">
    <location>
        <begin position="54"/>
        <end position="225"/>
    </location>
</feature>
<dbReference type="PANTHER" id="PTHR43441">
    <property type="entry name" value="RIBOSOMAL-PROTEIN-SERINE ACETYLTRANSFERASE"/>
    <property type="match status" value="1"/>
</dbReference>
<dbReference type="InterPro" id="IPR000182">
    <property type="entry name" value="GNAT_dom"/>
</dbReference>
<name>A0A4U5JRY5_9GAMM</name>
<protein>
    <submittedName>
        <fullName evidence="2">GNAT family N-acetyltransferase</fullName>
    </submittedName>
</protein>
<reference evidence="2 3" key="1">
    <citation type="submission" date="2019-04" db="EMBL/GenBank/DDBJ databases">
        <title>Reference strain of H23.</title>
        <authorList>
            <person name="Luo X."/>
        </authorList>
    </citation>
    <scope>NUCLEOTIDE SEQUENCE [LARGE SCALE GENOMIC DNA]</scope>
    <source>
        <strain evidence="2 3">H23</strain>
    </source>
</reference>
<dbReference type="GO" id="GO:0008999">
    <property type="term" value="F:protein-N-terminal-alanine acetyltransferase activity"/>
    <property type="evidence" value="ECO:0007669"/>
    <property type="project" value="TreeGrafter"/>
</dbReference>
<dbReference type="Proteomes" id="UP000308707">
    <property type="component" value="Unassembled WGS sequence"/>
</dbReference>
<organism evidence="2 3">
    <name type="scientific">Luteimonas gilva</name>
    <dbReference type="NCBI Taxonomy" id="2572684"/>
    <lineage>
        <taxon>Bacteria</taxon>
        <taxon>Pseudomonadati</taxon>
        <taxon>Pseudomonadota</taxon>
        <taxon>Gammaproteobacteria</taxon>
        <taxon>Lysobacterales</taxon>
        <taxon>Lysobacteraceae</taxon>
        <taxon>Luteimonas</taxon>
    </lineage>
</organism>
<dbReference type="PANTHER" id="PTHR43441:SF11">
    <property type="entry name" value="RIBOSOMAL-PROTEIN-SERINE ACETYLTRANSFERASE"/>
    <property type="match status" value="1"/>
</dbReference>
<dbReference type="InterPro" id="IPR051908">
    <property type="entry name" value="Ribosomal_N-acetyltransferase"/>
</dbReference>